<dbReference type="Proteomes" id="UP000198287">
    <property type="component" value="Unassembled WGS sequence"/>
</dbReference>
<comment type="caution">
    <text evidence="2">The sequence shown here is derived from an EMBL/GenBank/DDBJ whole genome shotgun (WGS) entry which is preliminary data.</text>
</comment>
<evidence type="ECO:0000313" key="3">
    <source>
        <dbReference type="Proteomes" id="UP000198287"/>
    </source>
</evidence>
<keyword evidence="1" id="KW-0732">Signal</keyword>
<keyword evidence="3" id="KW-1185">Reference proteome</keyword>
<name>A0A226D288_FOLCA</name>
<accession>A0A226D288</accession>
<evidence type="ECO:0000313" key="2">
    <source>
        <dbReference type="EMBL" id="OXA39329.1"/>
    </source>
</evidence>
<evidence type="ECO:0000256" key="1">
    <source>
        <dbReference type="SAM" id="SignalP"/>
    </source>
</evidence>
<reference evidence="2 3" key="1">
    <citation type="submission" date="2015-12" db="EMBL/GenBank/DDBJ databases">
        <title>The genome of Folsomia candida.</title>
        <authorList>
            <person name="Faddeeva A."/>
            <person name="Derks M.F."/>
            <person name="Anvar Y."/>
            <person name="Smit S."/>
            <person name="Van Straalen N."/>
            <person name="Roelofs D."/>
        </authorList>
    </citation>
    <scope>NUCLEOTIDE SEQUENCE [LARGE SCALE GENOMIC DNA]</scope>
    <source>
        <strain evidence="2 3">VU population</strain>
        <tissue evidence="2">Whole body</tissue>
    </source>
</reference>
<protein>
    <submittedName>
        <fullName evidence="2">Uncharacterized protein</fullName>
    </submittedName>
</protein>
<feature type="chain" id="PRO_5013211602" evidence="1">
    <location>
        <begin position="30"/>
        <end position="447"/>
    </location>
</feature>
<feature type="signal peptide" evidence="1">
    <location>
        <begin position="1"/>
        <end position="29"/>
    </location>
</feature>
<organism evidence="2 3">
    <name type="scientific">Folsomia candida</name>
    <name type="common">Springtail</name>
    <dbReference type="NCBI Taxonomy" id="158441"/>
    <lineage>
        <taxon>Eukaryota</taxon>
        <taxon>Metazoa</taxon>
        <taxon>Ecdysozoa</taxon>
        <taxon>Arthropoda</taxon>
        <taxon>Hexapoda</taxon>
        <taxon>Collembola</taxon>
        <taxon>Entomobryomorpha</taxon>
        <taxon>Isotomoidea</taxon>
        <taxon>Isotomidae</taxon>
        <taxon>Proisotominae</taxon>
        <taxon>Folsomia</taxon>
    </lineage>
</organism>
<gene>
    <name evidence="2" type="ORF">Fcan01_25917</name>
</gene>
<dbReference type="OrthoDB" id="10673800at2759"/>
<proteinExistence type="predicted"/>
<dbReference type="AlphaFoldDB" id="A0A226D288"/>
<sequence length="447" mass="49570">MFIRGFDLAQLSVCASTLCLTTCIDYVVAGDDPKLGGHEAYVKALVDSTRVSGTSFPAIMEEVVMTSALIAHKAELVASHNFEDMPLSGRNPTPQEFLAARWWDAAMSPYFKIPLMFQNGTGVAVDENWVPLGSKVCPSIREAVDVIVRYNEIVDVFHDASTGEPMNELHVAGRYGGLSAVANYADACAAIVDEVARCNCSAGDVAHDWATDIAIGSSAWYMCVPHYRGLTQLAELRHITNTIYKERMQKNRHAAFVTTKVAHSGCRGVLHDDDWAPLYTMGKIDPYISGNCKHCEIIADWISYRCLYRDDRGGKKEKSVRKLVKDSVHLKSCPSLEEFWHNVITIITSYEGLPSDMVAQSIQAVEAVWETLRSALNDMSPDLVAVKVVENHVRLDKAYIKTHKESKGYILRRAMSSVLSVMMDRTDVAVYQRILDSALIHGCESKP</sequence>
<dbReference type="EMBL" id="LNIX01000039">
    <property type="protein sequence ID" value="OXA39329.1"/>
    <property type="molecule type" value="Genomic_DNA"/>
</dbReference>